<evidence type="ECO:0000256" key="2">
    <source>
        <dbReference type="ARBA" id="ARBA00022448"/>
    </source>
</evidence>
<feature type="transmembrane region" description="Helical" evidence="15">
    <location>
        <begin position="304"/>
        <end position="322"/>
    </location>
</feature>
<keyword evidence="12" id="KW-1071">Ligand-gated ion channel</keyword>
<dbReference type="GO" id="GO:0022848">
    <property type="term" value="F:acetylcholine-gated monoatomic cation-selective channel activity"/>
    <property type="evidence" value="ECO:0007669"/>
    <property type="project" value="InterPro"/>
</dbReference>
<evidence type="ECO:0000313" key="20">
    <source>
        <dbReference type="Proteomes" id="UP000663832"/>
    </source>
</evidence>
<dbReference type="Proteomes" id="UP000663832">
    <property type="component" value="Unassembled WGS sequence"/>
</dbReference>
<evidence type="ECO:0000256" key="15">
    <source>
        <dbReference type="RuleBase" id="RU000687"/>
    </source>
</evidence>
<dbReference type="InterPro" id="IPR036719">
    <property type="entry name" value="Neuro-gated_channel_TM_sf"/>
</dbReference>
<protein>
    <submittedName>
        <fullName evidence="18">Uncharacterized protein</fullName>
    </submittedName>
</protein>
<evidence type="ECO:0000313" key="19">
    <source>
        <dbReference type="EMBL" id="CAF1092944.1"/>
    </source>
</evidence>
<keyword evidence="2 15" id="KW-0813">Transport</keyword>
<dbReference type="SUPFAM" id="SSF90112">
    <property type="entry name" value="Neurotransmitter-gated ion-channel transmembrane pore"/>
    <property type="match status" value="1"/>
</dbReference>
<feature type="transmembrane region" description="Helical" evidence="15">
    <location>
        <begin position="273"/>
        <end position="298"/>
    </location>
</feature>
<evidence type="ECO:0000256" key="11">
    <source>
        <dbReference type="ARBA" id="ARBA00023180"/>
    </source>
</evidence>
<evidence type="ECO:0000256" key="10">
    <source>
        <dbReference type="ARBA" id="ARBA00023170"/>
    </source>
</evidence>
<keyword evidence="5 15" id="KW-1133">Transmembrane helix</keyword>
<dbReference type="Pfam" id="PF02931">
    <property type="entry name" value="Neur_chan_LBD"/>
    <property type="match status" value="1"/>
</dbReference>
<dbReference type="GO" id="GO:0045211">
    <property type="term" value="C:postsynaptic membrane"/>
    <property type="evidence" value="ECO:0007669"/>
    <property type="project" value="InterPro"/>
</dbReference>
<dbReference type="CDD" id="cd18997">
    <property type="entry name" value="LGIC_ECD_nAChR"/>
    <property type="match status" value="1"/>
</dbReference>
<dbReference type="AlphaFoldDB" id="A0A813N6I6"/>
<gene>
    <name evidence="18" type="ORF">BJG266_LOCUS1477</name>
    <name evidence="19" type="ORF">QVE165_LOCUS19865</name>
</gene>
<evidence type="ECO:0000256" key="14">
    <source>
        <dbReference type="ARBA" id="ARBA00034099"/>
    </source>
</evidence>
<dbReference type="Gene3D" id="2.70.170.10">
    <property type="entry name" value="Neurotransmitter-gated ion-channel ligand-binding domain"/>
    <property type="match status" value="1"/>
</dbReference>
<organism evidence="18 21">
    <name type="scientific">Adineta steineri</name>
    <dbReference type="NCBI Taxonomy" id="433720"/>
    <lineage>
        <taxon>Eukaryota</taxon>
        <taxon>Metazoa</taxon>
        <taxon>Spiralia</taxon>
        <taxon>Gnathifera</taxon>
        <taxon>Rotifera</taxon>
        <taxon>Eurotatoria</taxon>
        <taxon>Bdelloidea</taxon>
        <taxon>Adinetida</taxon>
        <taxon>Adinetidae</taxon>
        <taxon>Adineta</taxon>
    </lineage>
</organism>
<keyword evidence="10" id="KW-0675">Receptor</keyword>
<accession>A0A813N6I6</accession>
<dbReference type="InterPro" id="IPR006201">
    <property type="entry name" value="Neur_channel"/>
</dbReference>
<evidence type="ECO:0000256" key="12">
    <source>
        <dbReference type="ARBA" id="ARBA00023286"/>
    </source>
</evidence>
<dbReference type="InterPro" id="IPR038050">
    <property type="entry name" value="Neuro_actylchol_rec"/>
</dbReference>
<dbReference type="CDD" id="cd19051">
    <property type="entry name" value="LGIC_TM_cation"/>
    <property type="match status" value="1"/>
</dbReference>
<dbReference type="PROSITE" id="PS00236">
    <property type="entry name" value="NEUROTR_ION_CHANNEL"/>
    <property type="match status" value="1"/>
</dbReference>
<dbReference type="Gene3D" id="1.20.58.390">
    <property type="entry name" value="Neurotransmitter-gated ion-channel transmembrane domain"/>
    <property type="match status" value="1"/>
</dbReference>
<comment type="caution">
    <text evidence="18">The sequence shown here is derived from an EMBL/GenBank/DDBJ whole genome shotgun (WGS) entry which is preliminary data.</text>
</comment>
<dbReference type="Proteomes" id="UP000663877">
    <property type="component" value="Unassembled WGS sequence"/>
</dbReference>
<keyword evidence="11" id="KW-0325">Glycoprotein</keyword>
<evidence type="ECO:0000256" key="13">
    <source>
        <dbReference type="ARBA" id="ARBA00023303"/>
    </source>
</evidence>
<dbReference type="FunFam" id="1.20.58.390:FF:000073">
    <property type="entry name" value="Neuronal acetylcholine receptor subunit alpha-9-II"/>
    <property type="match status" value="1"/>
</dbReference>
<keyword evidence="9" id="KW-1015">Disulfide bond</keyword>
<dbReference type="InterPro" id="IPR006202">
    <property type="entry name" value="Neur_chan_lig-bd"/>
</dbReference>
<name>A0A813N6I6_9BILA</name>
<keyword evidence="3" id="KW-1003">Cell membrane</keyword>
<dbReference type="InterPro" id="IPR002394">
    <property type="entry name" value="Nicotinic_acetylcholine_rcpt"/>
</dbReference>
<keyword evidence="13 15" id="KW-0407">Ion channel</keyword>
<evidence type="ECO:0000256" key="8">
    <source>
        <dbReference type="ARBA" id="ARBA00023136"/>
    </source>
</evidence>
<dbReference type="Pfam" id="PF02932">
    <property type="entry name" value="Neur_chan_memb"/>
    <property type="match status" value="1"/>
</dbReference>
<keyword evidence="7 15" id="KW-0406">Ion transport</keyword>
<evidence type="ECO:0000256" key="3">
    <source>
        <dbReference type="ARBA" id="ARBA00022475"/>
    </source>
</evidence>
<dbReference type="GO" id="GO:0004888">
    <property type="term" value="F:transmembrane signaling receptor activity"/>
    <property type="evidence" value="ECO:0007669"/>
    <property type="project" value="InterPro"/>
</dbReference>
<dbReference type="InterPro" id="IPR036734">
    <property type="entry name" value="Neur_chan_lig-bd_sf"/>
</dbReference>
<dbReference type="PRINTS" id="PR00252">
    <property type="entry name" value="NRIONCHANNEL"/>
</dbReference>
<dbReference type="PRINTS" id="PR00254">
    <property type="entry name" value="NICOTINICR"/>
</dbReference>
<dbReference type="EMBL" id="CAJNOM010000123">
    <property type="protein sequence ID" value="CAF1092944.1"/>
    <property type="molecule type" value="Genomic_DNA"/>
</dbReference>
<feature type="transmembrane region" description="Helical" evidence="15">
    <location>
        <begin position="334"/>
        <end position="361"/>
    </location>
</feature>
<proteinExistence type="inferred from homology"/>
<evidence type="ECO:0000256" key="7">
    <source>
        <dbReference type="ARBA" id="ARBA00023065"/>
    </source>
</evidence>
<dbReference type="InterPro" id="IPR006029">
    <property type="entry name" value="Neurotrans-gated_channel_TM"/>
</dbReference>
<sequence length="545" mass="62668">MYPVKLVFHGYNDPSILNLIFVSVLYSFTRCRKCNSVDAVTITAPPRSSSLLIGGRRQITANMPDEQRLFYTLMNGYEKATRPTKKASDAVVVKLGITLTQIMDIDERNQIMTTNIWLDQEWNDEFLKWTPSEFGGLKKIRIPCRYLWLPDIVLYNSADDYTQGYMQSLAMISYDGTVFWPPIVKFRSTCKIGITWFPFDDQLCFLKFGSWTYDSTQVILTNRSENVDMLNYVDNGEWKLLSSWTVLSRLTYPCCDESYFDLKFYFHIRRRTLYYTYNVIIPCIMLSILTCLTFYLPTESGEKVSLGLTVLLAFSVFMLLIAESMPATSEYIPLISIYFTLVMGLTSLSVLLAVIVLNVHLYGSSLKPVPTRLRRIIFYYLAPFLCVKLHRGSKSDNQKDPLQSSVKIPRRTTTIYNAIFLNESDLLASSQQQSSHTFQSTTINENNLYSDSSSVSNLQTSPQSLGECQRLLTELNRLILRPTETHEEDIIVRDWQNVALVLDRCLFILYIFLTSSLTIGTLILAPLLKFIPQAPNYRELNITRD</sequence>
<keyword evidence="4 15" id="KW-0812">Transmembrane</keyword>
<dbReference type="EMBL" id="CAJNOI010000003">
    <property type="protein sequence ID" value="CAF0735108.1"/>
    <property type="molecule type" value="Genomic_DNA"/>
</dbReference>
<comment type="subcellular location">
    <subcellularLocation>
        <location evidence="14">Synaptic cell membrane</location>
        <topology evidence="14">Multi-pass membrane protein</topology>
    </subcellularLocation>
</comment>
<feature type="domain" description="Neurotransmitter-gated ion-channel ligand-binding" evidence="16">
    <location>
        <begin position="66"/>
        <end position="272"/>
    </location>
</feature>
<evidence type="ECO:0000313" key="21">
    <source>
        <dbReference type="Proteomes" id="UP000663877"/>
    </source>
</evidence>
<dbReference type="NCBIfam" id="TIGR00860">
    <property type="entry name" value="LIC"/>
    <property type="match status" value="1"/>
</dbReference>
<evidence type="ECO:0000256" key="6">
    <source>
        <dbReference type="ARBA" id="ARBA00023018"/>
    </source>
</evidence>
<feature type="transmembrane region" description="Helical" evidence="15">
    <location>
        <begin position="507"/>
        <end position="528"/>
    </location>
</feature>
<evidence type="ECO:0000313" key="18">
    <source>
        <dbReference type="EMBL" id="CAF0735108.1"/>
    </source>
</evidence>
<comment type="similarity">
    <text evidence="1">Belongs to the ligand-gated ion channel (TC 1.A.9) family. Acetylcholine receptor (TC 1.A.9.1) subfamily.</text>
</comment>
<evidence type="ECO:0000256" key="9">
    <source>
        <dbReference type="ARBA" id="ARBA00023157"/>
    </source>
</evidence>
<reference evidence="18" key="1">
    <citation type="submission" date="2021-02" db="EMBL/GenBank/DDBJ databases">
        <authorList>
            <person name="Nowell W R."/>
        </authorList>
    </citation>
    <scope>NUCLEOTIDE SEQUENCE</scope>
</reference>
<keyword evidence="8 15" id="KW-0472">Membrane</keyword>
<dbReference type="OrthoDB" id="5975154at2759"/>
<evidence type="ECO:0000259" key="17">
    <source>
        <dbReference type="Pfam" id="PF02932"/>
    </source>
</evidence>
<dbReference type="FunFam" id="2.70.170.10:FF:000016">
    <property type="entry name" value="Nicotinic acetylcholine receptor subunit"/>
    <property type="match status" value="1"/>
</dbReference>
<evidence type="ECO:0000256" key="5">
    <source>
        <dbReference type="ARBA" id="ARBA00022989"/>
    </source>
</evidence>
<dbReference type="InterPro" id="IPR018000">
    <property type="entry name" value="Neurotransmitter_ion_chnl_CS"/>
</dbReference>
<dbReference type="PANTHER" id="PTHR18945">
    <property type="entry name" value="NEUROTRANSMITTER GATED ION CHANNEL"/>
    <property type="match status" value="1"/>
</dbReference>
<keyword evidence="6" id="KW-0770">Synapse</keyword>
<evidence type="ECO:0000256" key="1">
    <source>
        <dbReference type="ARBA" id="ARBA00009237"/>
    </source>
</evidence>
<evidence type="ECO:0000259" key="16">
    <source>
        <dbReference type="Pfam" id="PF02931"/>
    </source>
</evidence>
<feature type="domain" description="Neurotransmitter-gated ion-channel transmembrane" evidence="17">
    <location>
        <begin position="279"/>
        <end position="520"/>
    </location>
</feature>
<keyword evidence="20" id="KW-1185">Reference proteome</keyword>
<dbReference type="SUPFAM" id="SSF63712">
    <property type="entry name" value="Nicotinic receptor ligand binding domain-like"/>
    <property type="match status" value="1"/>
</dbReference>
<evidence type="ECO:0000256" key="4">
    <source>
        <dbReference type="ARBA" id="ARBA00022692"/>
    </source>
</evidence>